<evidence type="ECO:0000256" key="5">
    <source>
        <dbReference type="ARBA" id="ARBA00022984"/>
    </source>
</evidence>
<evidence type="ECO:0000256" key="1">
    <source>
        <dbReference type="ARBA" id="ARBA00004651"/>
    </source>
</evidence>
<dbReference type="GO" id="GO:0009252">
    <property type="term" value="P:peptidoglycan biosynthetic process"/>
    <property type="evidence" value="ECO:0007669"/>
    <property type="project" value="UniProtKB-KW"/>
</dbReference>
<evidence type="ECO:0000256" key="8">
    <source>
        <dbReference type="ARBA" id="ARBA00060041"/>
    </source>
</evidence>
<feature type="transmembrane region" description="Helical" evidence="10">
    <location>
        <begin position="436"/>
        <end position="455"/>
    </location>
</feature>
<evidence type="ECO:0000256" key="10">
    <source>
        <dbReference type="SAM" id="Phobius"/>
    </source>
</evidence>
<feature type="transmembrane region" description="Helical" evidence="10">
    <location>
        <begin position="374"/>
        <end position="392"/>
    </location>
</feature>
<evidence type="ECO:0000256" key="3">
    <source>
        <dbReference type="ARBA" id="ARBA00022692"/>
    </source>
</evidence>
<dbReference type="PANTHER" id="PTHR47019">
    <property type="entry name" value="LIPID II FLIPPASE MURJ"/>
    <property type="match status" value="1"/>
</dbReference>
<keyword evidence="2" id="KW-1003">Cell membrane</keyword>
<feature type="transmembrane region" description="Helical" evidence="10">
    <location>
        <begin position="475"/>
        <end position="497"/>
    </location>
</feature>
<dbReference type="GO" id="GO:0008360">
    <property type="term" value="P:regulation of cell shape"/>
    <property type="evidence" value="ECO:0007669"/>
    <property type="project" value="UniProtKB-KW"/>
</dbReference>
<feature type="transmembrane region" description="Helical" evidence="10">
    <location>
        <begin position="114"/>
        <end position="139"/>
    </location>
</feature>
<accession>A0A7C9NZZ0</accession>
<reference evidence="11" key="1">
    <citation type="submission" date="2018-08" db="EMBL/GenBank/DDBJ databases">
        <title>Murine metabolic-syndrome-specific gut microbial biobank.</title>
        <authorList>
            <person name="Liu C."/>
        </authorList>
    </citation>
    <scope>NUCLEOTIDE SEQUENCE [LARGE SCALE GENOMIC DNA]</scope>
    <source>
        <strain evidence="11">Z82</strain>
    </source>
</reference>
<evidence type="ECO:0000256" key="2">
    <source>
        <dbReference type="ARBA" id="ARBA00022475"/>
    </source>
</evidence>
<feature type="transmembrane region" description="Helical" evidence="10">
    <location>
        <begin position="263"/>
        <end position="286"/>
    </location>
</feature>
<feature type="transmembrane region" description="Helical" evidence="10">
    <location>
        <begin position="338"/>
        <end position="362"/>
    </location>
</feature>
<keyword evidence="5" id="KW-0573">Peptidoglycan synthesis</keyword>
<evidence type="ECO:0000256" key="9">
    <source>
        <dbReference type="ARBA" id="ARBA00061532"/>
    </source>
</evidence>
<feature type="transmembrane region" description="Helical" evidence="10">
    <location>
        <begin position="41"/>
        <end position="60"/>
    </location>
</feature>
<sequence length="519" mass="55696">MSLCVIVSRITGFGRTWAMAFALGSTMLSSAYAVANNLPNMLYELVAGGMIVTAFLPVYLSTKKRLGDKAGNEYASNLLTLVFLLCVVLAAVCMAFPSAIIYTQSFYSDQSTMASAVFLFQFFAIQVVFYGASTILGGLLNANRDYLWPAIAPVANNVVVIATFVVYAYLAPHDPQAALYVIAVGNPLGVFMQMALQLPALRRNGIRLRPRINLRDPALAETLRLGVPILLVTVCTFAVVSVQNAASYVFVDYGPSVIAYSRLWFTLPYSFLAVPITTAMFTELADMHAEGNMAGVKRGIVSGSAQILFLMIPFALYLVVFSLPLITLYHAGAFTMDAAAVIASYLATFALALPVYALSAYYQKVFSSLRRTGVFALFSLVASLAQVALTAWGAANPHLVSINVIAWGDVLFGVVLDACLWMYLRLRLGSFGLRRLVRPTVLGLAFGGLGAAAGWGALRALEHFVAPLSGSILQALGYTAAGGLLSLAVTFGLTLAFKVPEAAFVSNALGKLARRIRRR</sequence>
<keyword evidence="4" id="KW-0133">Cell shape</keyword>
<feature type="transmembrane region" description="Helical" evidence="10">
    <location>
        <begin position="307"/>
        <end position="332"/>
    </location>
</feature>
<gene>
    <name evidence="11" type="ORF">D1639_08945</name>
</gene>
<keyword evidence="3 10" id="KW-0812">Transmembrane</keyword>
<evidence type="ECO:0000256" key="7">
    <source>
        <dbReference type="ARBA" id="ARBA00023136"/>
    </source>
</evidence>
<feature type="transmembrane region" description="Helical" evidence="10">
    <location>
        <begin position="222"/>
        <end position="243"/>
    </location>
</feature>
<dbReference type="InterPro" id="IPR051050">
    <property type="entry name" value="Lipid_II_flippase_MurJ/MviN"/>
</dbReference>
<dbReference type="EMBL" id="QWKH01000080">
    <property type="protein sequence ID" value="NBI35150.1"/>
    <property type="molecule type" value="Genomic_DNA"/>
</dbReference>
<feature type="transmembrane region" description="Helical" evidence="10">
    <location>
        <begin position="81"/>
        <end position="102"/>
    </location>
</feature>
<keyword evidence="6 10" id="KW-1133">Transmembrane helix</keyword>
<name>A0A7C9NZZ0_9BACT</name>
<organism evidence="11">
    <name type="scientific">Muribaculaceae bacterium Z82</name>
    <dbReference type="NCBI Taxonomy" id="2304548"/>
    <lineage>
        <taxon>Bacteria</taxon>
        <taxon>Pseudomonadati</taxon>
        <taxon>Bacteroidota</taxon>
        <taxon>Bacteroidia</taxon>
        <taxon>Bacteroidales</taxon>
        <taxon>Muribaculaceae</taxon>
    </lineage>
</organism>
<comment type="subcellular location">
    <subcellularLocation>
        <location evidence="1">Cell membrane</location>
        <topology evidence="1">Multi-pass membrane protein</topology>
    </subcellularLocation>
</comment>
<dbReference type="Pfam" id="PF03023">
    <property type="entry name" value="MurJ"/>
    <property type="match status" value="1"/>
</dbReference>
<dbReference type="GO" id="GO:0005886">
    <property type="term" value="C:plasma membrane"/>
    <property type="evidence" value="ECO:0007669"/>
    <property type="project" value="UniProtKB-SubCell"/>
</dbReference>
<protein>
    <submittedName>
        <fullName evidence="11">Murein biosynthesis integral membrane protein MurJ</fullName>
    </submittedName>
</protein>
<evidence type="ECO:0000313" key="11">
    <source>
        <dbReference type="EMBL" id="NBI35150.1"/>
    </source>
</evidence>
<feature type="transmembrane region" description="Helical" evidence="10">
    <location>
        <begin position="146"/>
        <end position="171"/>
    </location>
</feature>
<feature type="transmembrane region" description="Helical" evidence="10">
    <location>
        <begin position="404"/>
        <end position="424"/>
    </location>
</feature>
<proteinExistence type="inferred from homology"/>
<dbReference type="PANTHER" id="PTHR47019:SF1">
    <property type="entry name" value="LIPID II FLIPPASE MURJ"/>
    <property type="match status" value="1"/>
</dbReference>
<comment type="function">
    <text evidence="8">Involved in peptidoglycan biosynthesis. Transports lipid-linked peptidoglycan precursors from the inner to the outer leaflet of the cytoplasmic membrane.</text>
</comment>
<dbReference type="PRINTS" id="PR01806">
    <property type="entry name" value="VIRFACTRMVIN"/>
</dbReference>
<dbReference type="CDD" id="cd13123">
    <property type="entry name" value="MATE_MurJ_like"/>
    <property type="match status" value="1"/>
</dbReference>
<keyword evidence="7 10" id="KW-0472">Membrane</keyword>
<dbReference type="AlphaFoldDB" id="A0A7C9NZZ0"/>
<comment type="similarity">
    <text evidence="9">Belongs to the MurJ/MviN family.</text>
</comment>
<dbReference type="InterPro" id="IPR004268">
    <property type="entry name" value="MurJ"/>
</dbReference>
<feature type="transmembrane region" description="Helical" evidence="10">
    <location>
        <begin position="177"/>
        <end position="201"/>
    </location>
</feature>
<comment type="caution">
    <text evidence="11">The sequence shown here is derived from an EMBL/GenBank/DDBJ whole genome shotgun (WGS) entry which is preliminary data.</text>
</comment>
<dbReference type="GO" id="GO:0034204">
    <property type="term" value="P:lipid translocation"/>
    <property type="evidence" value="ECO:0007669"/>
    <property type="project" value="TreeGrafter"/>
</dbReference>
<dbReference type="GO" id="GO:0015648">
    <property type="term" value="F:lipid-linked peptidoglycan transporter activity"/>
    <property type="evidence" value="ECO:0007669"/>
    <property type="project" value="TreeGrafter"/>
</dbReference>
<feature type="transmembrane region" description="Helical" evidence="10">
    <location>
        <begin position="12"/>
        <end position="35"/>
    </location>
</feature>
<evidence type="ECO:0000256" key="6">
    <source>
        <dbReference type="ARBA" id="ARBA00022989"/>
    </source>
</evidence>
<evidence type="ECO:0000256" key="4">
    <source>
        <dbReference type="ARBA" id="ARBA00022960"/>
    </source>
</evidence>